<reference evidence="3 4" key="1">
    <citation type="submission" date="2018-06" db="EMBL/GenBank/DDBJ databases">
        <title>Comparative genomics reveals the genomic features of Rhizophagus irregularis, R. cerebriforme, R. diaphanum and Gigaspora rosea, and their symbiotic lifestyle signature.</title>
        <authorList>
            <person name="Morin E."/>
            <person name="San Clemente H."/>
            <person name="Chen E.C.H."/>
            <person name="De La Providencia I."/>
            <person name="Hainaut M."/>
            <person name="Kuo A."/>
            <person name="Kohler A."/>
            <person name="Murat C."/>
            <person name="Tang N."/>
            <person name="Roy S."/>
            <person name="Loubradou J."/>
            <person name="Henrissat B."/>
            <person name="Grigoriev I.V."/>
            <person name="Corradi N."/>
            <person name="Roux C."/>
            <person name="Martin F.M."/>
        </authorList>
    </citation>
    <scope>NUCLEOTIDE SEQUENCE [LARGE SCALE GENOMIC DNA]</scope>
    <source>
        <strain evidence="3 4">DAOM 227022</strain>
    </source>
</reference>
<keyword evidence="2" id="KW-0732">Signal</keyword>
<dbReference type="Proteomes" id="UP000265703">
    <property type="component" value="Unassembled WGS sequence"/>
</dbReference>
<dbReference type="AlphaFoldDB" id="A0A397THC3"/>
<keyword evidence="4" id="KW-1185">Reference proteome</keyword>
<dbReference type="Gene3D" id="2.40.128.480">
    <property type="entry name" value="Rhodococcus equi virulence-associated protein"/>
    <property type="match status" value="1"/>
</dbReference>
<feature type="signal peptide" evidence="2">
    <location>
        <begin position="1"/>
        <end position="19"/>
    </location>
</feature>
<accession>A0A397THC3</accession>
<feature type="chain" id="PRO_5017270315" evidence="2">
    <location>
        <begin position="20"/>
        <end position="125"/>
    </location>
</feature>
<organism evidence="3 4">
    <name type="scientific">Glomus cerebriforme</name>
    <dbReference type="NCBI Taxonomy" id="658196"/>
    <lineage>
        <taxon>Eukaryota</taxon>
        <taxon>Fungi</taxon>
        <taxon>Fungi incertae sedis</taxon>
        <taxon>Mucoromycota</taxon>
        <taxon>Glomeromycotina</taxon>
        <taxon>Glomeromycetes</taxon>
        <taxon>Glomerales</taxon>
        <taxon>Glomeraceae</taxon>
        <taxon>Glomus</taxon>
    </lineage>
</organism>
<feature type="region of interest" description="Disordered" evidence="1">
    <location>
        <begin position="106"/>
        <end position="125"/>
    </location>
</feature>
<comment type="caution">
    <text evidence="3">The sequence shown here is derived from an EMBL/GenBank/DDBJ whole genome shotgun (WGS) entry which is preliminary data.</text>
</comment>
<evidence type="ECO:0000256" key="2">
    <source>
        <dbReference type="SAM" id="SignalP"/>
    </source>
</evidence>
<protein>
    <submittedName>
        <fullName evidence="3">Uncharacterized protein</fullName>
    </submittedName>
</protein>
<dbReference type="EMBL" id="QKYT01000054">
    <property type="protein sequence ID" value="RIA95875.1"/>
    <property type="molecule type" value="Genomic_DNA"/>
</dbReference>
<evidence type="ECO:0000256" key="1">
    <source>
        <dbReference type="SAM" id="MobiDB-lite"/>
    </source>
</evidence>
<gene>
    <name evidence="3" type="ORF">C1645_816174</name>
</gene>
<sequence>MKSIFFLFLLTTLAAVNLASNYPATGEVTCTATSCDFSVKIIGETKEFKGTSGSFGSGRSSLSGVLSAISVSNMYENTTNFNYDLEPFVASIAFIDGTGNKLGGFAGNKDNPSLNGTGNGNGKWG</sequence>
<evidence type="ECO:0000313" key="4">
    <source>
        <dbReference type="Proteomes" id="UP000265703"/>
    </source>
</evidence>
<evidence type="ECO:0000313" key="3">
    <source>
        <dbReference type="EMBL" id="RIA95875.1"/>
    </source>
</evidence>
<proteinExistence type="predicted"/>
<name>A0A397THC3_9GLOM</name>
<dbReference type="InterPro" id="IPR038625">
    <property type="entry name" value="R_equi_Vir_sf"/>
</dbReference>